<proteinExistence type="predicted"/>
<evidence type="ECO:0000313" key="1">
    <source>
        <dbReference type="EMBL" id="AQS50572.1"/>
    </source>
</evidence>
<dbReference type="AlphaFoldDB" id="A0A1U9JXT2"/>
<dbReference type="KEGG" id="phn:PAEH1_01590"/>
<gene>
    <name evidence="1" type="ORF">PAEH1_01590</name>
</gene>
<evidence type="ECO:0000313" key="2">
    <source>
        <dbReference type="Proteomes" id="UP000189369"/>
    </source>
</evidence>
<dbReference type="Proteomes" id="UP000189369">
    <property type="component" value="Chromosome"/>
</dbReference>
<accession>A0A1U9JXT2</accession>
<reference evidence="1 2" key="1">
    <citation type="submission" date="2017-01" db="EMBL/GenBank/DDBJ databases">
        <title>Complete Genome Sequence of Paenalcaligenes hominis, Isolated from a paraplegic Patient with neurogenic bladder.</title>
        <authorList>
            <person name="Mukhopadhyay R."/>
            <person name="Joaquin J."/>
            <person name="Hogue R."/>
            <person name="Kilaru A."/>
            <person name="Jospin G."/>
            <person name="Mars K."/>
            <person name="Eisen J.A."/>
            <person name="Chaturvedi V."/>
        </authorList>
    </citation>
    <scope>NUCLEOTIDE SEQUENCE [LARGE SCALE GENOMIC DNA]</scope>
    <source>
        <strain evidence="1 2">15S00501</strain>
    </source>
</reference>
<organism evidence="1 2">
    <name type="scientific">Paenalcaligenes hominis</name>
    <dbReference type="NCBI Taxonomy" id="643674"/>
    <lineage>
        <taxon>Bacteria</taxon>
        <taxon>Pseudomonadati</taxon>
        <taxon>Pseudomonadota</taxon>
        <taxon>Betaproteobacteria</taxon>
        <taxon>Burkholderiales</taxon>
        <taxon>Alcaligenaceae</taxon>
        <taxon>Paenalcaligenes</taxon>
    </lineage>
</organism>
<protein>
    <submittedName>
        <fullName evidence="1">Uncharacterized protein</fullName>
    </submittedName>
</protein>
<dbReference type="EMBL" id="CP019697">
    <property type="protein sequence ID" value="AQS50572.1"/>
    <property type="molecule type" value="Genomic_DNA"/>
</dbReference>
<dbReference type="STRING" id="643674.PAEH1_01590"/>
<sequence>MIDLIPWLLAIIGALLGLLGFKASKTAKQSEEAQRKRAENILKAKEVREDVQTLDDDRLIAEFDRLHDNRRR</sequence>
<name>A0A1U9JXT2_9BURK</name>